<dbReference type="SUPFAM" id="SSF50129">
    <property type="entry name" value="GroES-like"/>
    <property type="match status" value="1"/>
</dbReference>
<dbReference type="GO" id="GO:0003939">
    <property type="term" value="F:L-iditol 2-dehydrogenase (NAD+) activity"/>
    <property type="evidence" value="ECO:0007669"/>
    <property type="project" value="TreeGrafter"/>
</dbReference>
<dbReference type="PANTHER" id="PTHR43161:SF4">
    <property type="entry name" value="D-XYLULOSE REDUCTASE"/>
    <property type="match status" value="1"/>
</dbReference>
<sequence>MHVQPRVHPRSYACSTAGCLFLTPQRNAVSAVSTINNEPWKASKNSKAKQSTMSPAAIEPVHIENSTRGTELKQRKPLDPNDAAAIVQKLSAYGNPALHVTPDHKIHLQPVEVPTPTPHEALIHVRCTGVCGSDMHLWHRGAIGPLVVDRPCVLGHEPAGVVLAVGAAVTNLKPGDRVALEPGVPCRDCWLCEKGKYNLCEDVKFLGVGGVHGTIRRFVTHDAKLCHKIPDGMSFAQGALAEPLSVILHAANQCTGSLGIGKPASICGAGPIGLCALAAARASGSWPILITDVDQSKLDFAKAFCPGILTYKVDFHKSAIQASEEIRAAFGCLPRGVEKGVPSPNEYVAPSTVLECTGVESSVVTAAYTCRRNGLVMVVGVGRSIMNNLPFMHLSLAEIDLRFINRYSDTWPAAINALDNGNVINLDAMVTHTFPLEQAVQAMEACADPNEPTVKVHIVDDTPISL</sequence>
<dbReference type="InterPro" id="IPR002328">
    <property type="entry name" value="ADH_Zn_CS"/>
</dbReference>
<dbReference type="InterPro" id="IPR045306">
    <property type="entry name" value="SDH-like"/>
</dbReference>
<keyword evidence="4 8" id="KW-0479">Metal-binding</keyword>
<dbReference type="SMART" id="SM00829">
    <property type="entry name" value="PKS_ER"/>
    <property type="match status" value="1"/>
</dbReference>
<dbReference type="GO" id="GO:0008270">
    <property type="term" value="F:zinc ion binding"/>
    <property type="evidence" value="ECO:0007669"/>
    <property type="project" value="InterPro"/>
</dbReference>
<dbReference type="EMBL" id="ML995819">
    <property type="protein sequence ID" value="KAF2771404.1"/>
    <property type="molecule type" value="Genomic_DNA"/>
</dbReference>
<dbReference type="SUPFAM" id="SSF51735">
    <property type="entry name" value="NAD(P)-binding Rossmann-fold domains"/>
    <property type="match status" value="1"/>
</dbReference>
<evidence type="ECO:0000256" key="8">
    <source>
        <dbReference type="RuleBase" id="RU361277"/>
    </source>
</evidence>
<dbReference type="Gene3D" id="3.90.180.10">
    <property type="entry name" value="Medium-chain alcohol dehydrogenases, catalytic domain"/>
    <property type="match status" value="1"/>
</dbReference>
<evidence type="ECO:0000256" key="1">
    <source>
        <dbReference type="ARBA" id="ARBA00001947"/>
    </source>
</evidence>
<dbReference type="InterPro" id="IPR011032">
    <property type="entry name" value="GroES-like_sf"/>
</dbReference>
<evidence type="ECO:0000313" key="11">
    <source>
        <dbReference type="Proteomes" id="UP000799436"/>
    </source>
</evidence>
<protein>
    <submittedName>
        <fullName evidence="10">GroES-like protein</fullName>
    </submittedName>
</protein>
<keyword evidence="7" id="KW-0520">NAD</keyword>
<dbReference type="AlphaFoldDB" id="A0A6G1LGV9"/>
<evidence type="ECO:0000259" key="9">
    <source>
        <dbReference type="SMART" id="SM00829"/>
    </source>
</evidence>
<dbReference type="Pfam" id="PF00107">
    <property type="entry name" value="ADH_zinc_N"/>
    <property type="match status" value="1"/>
</dbReference>
<keyword evidence="5 8" id="KW-0862">Zinc</keyword>
<name>A0A6G1LGV9_9PEZI</name>
<feature type="domain" description="Enoyl reductase (ER)" evidence="9">
    <location>
        <begin position="101"/>
        <end position="459"/>
    </location>
</feature>
<dbReference type="Pfam" id="PF08240">
    <property type="entry name" value="ADH_N"/>
    <property type="match status" value="1"/>
</dbReference>
<evidence type="ECO:0000256" key="7">
    <source>
        <dbReference type="ARBA" id="ARBA00023027"/>
    </source>
</evidence>
<dbReference type="Gene3D" id="3.40.50.720">
    <property type="entry name" value="NAD(P)-binding Rossmann-like Domain"/>
    <property type="match status" value="1"/>
</dbReference>
<keyword evidence="11" id="KW-1185">Reference proteome</keyword>
<evidence type="ECO:0000256" key="5">
    <source>
        <dbReference type="ARBA" id="ARBA00022833"/>
    </source>
</evidence>
<evidence type="ECO:0000256" key="4">
    <source>
        <dbReference type="ARBA" id="ARBA00022723"/>
    </source>
</evidence>
<gene>
    <name evidence="10" type="ORF">EJ03DRAFT_325461</name>
</gene>
<dbReference type="InterPro" id="IPR013149">
    <property type="entry name" value="ADH-like_C"/>
</dbReference>
<evidence type="ECO:0000256" key="2">
    <source>
        <dbReference type="ARBA" id="ARBA00004921"/>
    </source>
</evidence>
<dbReference type="PROSITE" id="PS00059">
    <property type="entry name" value="ADH_ZINC"/>
    <property type="match status" value="1"/>
</dbReference>
<proteinExistence type="inferred from homology"/>
<keyword evidence="6" id="KW-0560">Oxidoreductase</keyword>
<comment type="cofactor">
    <cofactor evidence="1 8">
        <name>Zn(2+)</name>
        <dbReference type="ChEBI" id="CHEBI:29105"/>
    </cofactor>
</comment>
<comment type="similarity">
    <text evidence="3 8">Belongs to the zinc-containing alcohol dehydrogenase family.</text>
</comment>
<evidence type="ECO:0000256" key="3">
    <source>
        <dbReference type="ARBA" id="ARBA00008072"/>
    </source>
</evidence>
<accession>A0A6G1LGV9</accession>
<comment type="pathway">
    <text evidence="2">Carbohydrate degradation.</text>
</comment>
<evidence type="ECO:0000256" key="6">
    <source>
        <dbReference type="ARBA" id="ARBA00023002"/>
    </source>
</evidence>
<evidence type="ECO:0000313" key="10">
    <source>
        <dbReference type="EMBL" id="KAF2771404.1"/>
    </source>
</evidence>
<dbReference type="OrthoDB" id="2148442at2759"/>
<dbReference type="InterPro" id="IPR036291">
    <property type="entry name" value="NAD(P)-bd_dom_sf"/>
</dbReference>
<dbReference type="GO" id="GO:0006062">
    <property type="term" value="P:sorbitol catabolic process"/>
    <property type="evidence" value="ECO:0007669"/>
    <property type="project" value="TreeGrafter"/>
</dbReference>
<reference evidence="10" key="1">
    <citation type="journal article" date="2020" name="Stud. Mycol.">
        <title>101 Dothideomycetes genomes: a test case for predicting lifestyles and emergence of pathogens.</title>
        <authorList>
            <person name="Haridas S."/>
            <person name="Albert R."/>
            <person name="Binder M."/>
            <person name="Bloem J."/>
            <person name="Labutti K."/>
            <person name="Salamov A."/>
            <person name="Andreopoulos B."/>
            <person name="Baker S."/>
            <person name="Barry K."/>
            <person name="Bills G."/>
            <person name="Bluhm B."/>
            <person name="Cannon C."/>
            <person name="Castanera R."/>
            <person name="Culley D."/>
            <person name="Daum C."/>
            <person name="Ezra D."/>
            <person name="Gonzalez J."/>
            <person name="Henrissat B."/>
            <person name="Kuo A."/>
            <person name="Liang C."/>
            <person name="Lipzen A."/>
            <person name="Lutzoni F."/>
            <person name="Magnuson J."/>
            <person name="Mondo S."/>
            <person name="Nolan M."/>
            <person name="Ohm R."/>
            <person name="Pangilinan J."/>
            <person name="Park H.-J."/>
            <person name="Ramirez L."/>
            <person name="Alfaro M."/>
            <person name="Sun H."/>
            <person name="Tritt A."/>
            <person name="Yoshinaga Y."/>
            <person name="Zwiers L.-H."/>
            <person name="Turgeon B."/>
            <person name="Goodwin S."/>
            <person name="Spatafora J."/>
            <person name="Crous P."/>
            <person name="Grigoriev I."/>
        </authorList>
    </citation>
    <scope>NUCLEOTIDE SEQUENCE</scope>
    <source>
        <strain evidence="10">CBS 116005</strain>
    </source>
</reference>
<dbReference type="Proteomes" id="UP000799436">
    <property type="component" value="Unassembled WGS sequence"/>
</dbReference>
<organism evidence="10 11">
    <name type="scientific">Teratosphaeria nubilosa</name>
    <dbReference type="NCBI Taxonomy" id="161662"/>
    <lineage>
        <taxon>Eukaryota</taxon>
        <taxon>Fungi</taxon>
        <taxon>Dikarya</taxon>
        <taxon>Ascomycota</taxon>
        <taxon>Pezizomycotina</taxon>
        <taxon>Dothideomycetes</taxon>
        <taxon>Dothideomycetidae</taxon>
        <taxon>Mycosphaerellales</taxon>
        <taxon>Teratosphaeriaceae</taxon>
        <taxon>Teratosphaeria</taxon>
    </lineage>
</organism>
<dbReference type="InterPro" id="IPR020843">
    <property type="entry name" value="ER"/>
</dbReference>
<dbReference type="PANTHER" id="PTHR43161">
    <property type="entry name" value="SORBITOL DEHYDROGENASE"/>
    <property type="match status" value="1"/>
</dbReference>
<dbReference type="InterPro" id="IPR013154">
    <property type="entry name" value="ADH-like_N"/>
</dbReference>
<dbReference type="CDD" id="cd05285">
    <property type="entry name" value="sorbitol_DH"/>
    <property type="match status" value="1"/>
</dbReference>